<keyword evidence="1" id="KW-0732">Signal</keyword>
<reference evidence="2 3" key="1">
    <citation type="journal article" date="2017" name="Genome Announc.">
        <title>Genome sequence of the saprophytic ascomycete Epicoccum nigrum ICMP 19927 strain isolated from New Zealand.</title>
        <authorList>
            <person name="Fokin M."/>
            <person name="Fleetwood D."/>
            <person name="Weir B.S."/>
            <person name="Villas-Boas S.G."/>
        </authorList>
    </citation>
    <scope>NUCLEOTIDE SEQUENCE [LARGE SCALE GENOMIC DNA]</scope>
    <source>
        <strain evidence="2 3">ICMP 19927</strain>
    </source>
</reference>
<accession>A0A1Y2LSC3</accession>
<dbReference type="EMBL" id="KZ107850">
    <property type="protein sequence ID" value="OSS46700.1"/>
    <property type="molecule type" value="Genomic_DNA"/>
</dbReference>
<dbReference type="PANTHER" id="PTHR43301">
    <property type="entry name" value="ARABINAN ENDO-1,5-ALPHA-L-ARABINOSIDASE"/>
    <property type="match status" value="1"/>
</dbReference>
<dbReference type="InterPro" id="IPR050727">
    <property type="entry name" value="GH43_arabinanases"/>
</dbReference>
<organism evidence="2 3">
    <name type="scientific">Epicoccum nigrum</name>
    <name type="common">Soil fungus</name>
    <name type="synonym">Epicoccum purpurascens</name>
    <dbReference type="NCBI Taxonomy" id="105696"/>
    <lineage>
        <taxon>Eukaryota</taxon>
        <taxon>Fungi</taxon>
        <taxon>Dikarya</taxon>
        <taxon>Ascomycota</taxon>
        <taxon>Pezizomycotina</taxon>
        <taxon>Dothideomycetes</taxon>
        <taxon>Pleosporomycetidae</taxon>
        <taxon>Pleosporales</taxon>
        <taxon>Pleosporineae</taxon>
        <taxon>Didymellaceae</taxon>
        <taxon>Epicoccum</taxon>
    </lineage>
</organism>
<dbReference type="SUPFAM" id="SSF75005">
    <property type="entry name" value="Arabinanase/levansucrase/invertase"/>
    <property type="match status" value="1"/>
</dbReference>
<dbReference type="Proteomes" id="UP000193240">
    <property type="component" value="Unassembled WGS sequence"/>
</dbReference>
<feature type="signal peptide" evidence="1">
    <location>
        <begin position="1"/>
        <end position="15"/>
    </location>
</feature>
<gene>
    <name evidence="2" type="ORF">B5807_08843</name>
</gene>
<proteinExistence type="predicted"/>
<dbReference type="AlphaFoldDB" id="A0A1Y2LSC3"/>
<evidence type="ECO:0008006" key="4">
    <source>
        <dbReference type="Google" id="ProtNLM"/>
    </source>
</evidence>
<name>A0A1Y2LSC3_EPING</name>
<dbReference type="InterPro" id="IPR023296">
    <property type="entry name" value="Glyco_hydro_beta-prop_sf"/>
</dbReference>
<sequence>MRFLTCLALLPGALAAPALDFTSYITPRANANASLTGYLGVFFLGDAPNVYFYQSSGNNAVSMNPLNNGNPVIVPTLGTKGVRDPSIITSTADNKYYIIGTDLDIAKTTWDLSQRNGSRSIFVWESADLVTWTDERLVEVEDTSAGMVWAPSAVFDEDKGEYLVHWASKFYAEDDTAHAGAPSATKLRYAYTSDFRTFSQPEDYIDYSPTDVIDLEFLPLGNNAYARFVKNETAKNVFTEISTQGLFGTWTRPQGEGSIIQSGVEGPAVYWDNAEEGKAHLLLDFYGEDGYRPYESGDVQGGVWSASDRSAWPENLRHGSVLPITEAQGAALGDATWA</sequence>
<dbReference type="OMA" id="YRPYEST"/>
<dbReference type="CDD" id="cd08983">
    <property type="entry name" value="GH43_Bt3655-like"/>
    <property type="match status" value="1"/>
</dbReference>
<dbReference type="STRING" id="105696.A0A1Y2LSC3"/>
<evidence type="ECO:0000313" key="3">
    <source>
        <dbReference type="Proteomes" id="UP000193240"/>
    </source>
</evidence>
<dbReference type="InParanoid" id="A0A1Y2LSC3"/>
<protein>
    <recommendedName>
        <fullName evidence="4">Arabinosidase</fullName>
    </recommendedName>
</protein>
<dbReference type="Gene3D" id="2.115.10.20">
    <property type="entry name" value="Glycosyl hydrolase domain, family 43"/>
    <property type="match status" value="1"/>
</dbReference>
<dbReference type="PANTHER" id="PTHR43301:SF8">
    <property type="entry name" value="ARABINOSIDASE-RELATED"/>
    <property type="match status" value="1"/>
</dbReference>
<evidence type="ECO:0000313" key="2">
    <source>
        <dbReference type="EMBL" id="OSS46700.1"/>
    </source>
</evidence>
<feature type="chain" id="PRO_5013186527" description="Arabinosidase" evidence="1">
    <location>
        <begin position="16"/>
        <end position="338"/>
    </location>
</feature>
<evidence type="ECO:0000256" key="1">
    <source>
        <dbReference type="SAM" id="SignalP"/>
    </source>
</evidence>
<keyword evidence="3" id="KW-1185">Reference proteome</keyword>